<dbReference type="AlphaFoldDB" id="A0ABD2WTD0"/>
<protein>
    <submittedName>
        <fullName evidence="1">Uncharacterized protein</fullName>
    </submittedName>
</protein>
<organism evidence="1 2">
    <name type="scientific">Trichogramma kaykai</name>
    <dbReference type="NCBI Taxonomy" id="54128"/>
    <lineage>
        <taxon>Eukaryota</taxon>
        <taxon>Metazoa</taxon>
        <taxon>Ecdysozoa</taxon>
        <taxon>Arthropoda</taxon>
        <taxon>Hexapoda</taxon>
        <taxon>Insecta</taxon>
        <taxon>Pterygota</taxon>
        <taxon>Neoptera</taxon>
        <taxon>Endopterygota</taxon>
        <taxon>Hymenoptera</taxon>
        <taxon>Apocrita</taxon>
        <taxon>Proctotrupomorpha</taxon>
        <taxon>Chalcidoidea</taxon>
        <taxon>Trichogrammatidae</taxon>
        <taxon>Trichogramma</taxon>
    </lineage>
</organism>
<reference evidence="1 2" key="1">
    <citation type="journal article" date="2024" name="bioRxiv">
        <title>A reference genome for Trichogramma kaykai: A tiny desert-dwelling parasitoid wasp with competing sex-ratio distorters.</title>
        <authorList>
            <person name="Culotta J."/>
            <person name="Lindsey A.R."/>
        </authorList>
    </citation>
    <scope>NUCLEOTIDE SEQUENCE [LARGE SCALE GENOMIC DNA]</scope>
    <source>
        <strain evidence="1 2">KSX58</strain>
    </source>
</reference>
<dbReference type="EMBL" id="JBJJXI010000078">
    <property type="protein sequence ID" value="KAL3395742.1"/>
    <property type="molecule type" value="Genomic_DNA"/>
</dbReference>
<sequence length="136" mass="15113">MYGSSTFDWSLRNTVGVDLDYSGRRQGLFAHTQSHQDPSDVFSPGSPEFTQISLTYRRSTTRRVRVVKVVGWIGTKSFNKEITLFLRKQSQGGTAPAPASNVRPPAIKYRAPLGVTSRCGVQFGKISCYPLTLLKK</sequence>
<keyword evidence="2" id="KW-1185">Reference proteome</keyword>
<accession>A0ABD2WTD0</accession>
<comment type="caution">
    <text evidence="1">The sequence shown here is derived from an EMBL/GenBank/DDBJ whole genome shotgun (WGS) entry which is preliminary data.</text>
</comment>
<proteinExistence type="predicted"/>
<evidence type="ECO:0000313" key="2">
    <source>
        <dbReference type="Proteomes" id="UP001627154"/>
    </source>
</evidence>
<name>A0ABD2WTD0_9HYME</name>
<gene>
    <name evidence="1" type="ORF">TKK_010275</name>
</gene>
<dbReference type="Proteomes" id="UP001627154">
    <property type="component" value="Unassembled WGS sequence"/>
</dbReference>
<evidence type="ECO:0000313" key="1">
    <source>
        <dbReference type="EMBL" id="KAL3395742.1"/>
    </source>
</evidence>